<evidence type="ECO:0000256" key="5">
    <source>
        <dbReference type="SAM" id="MobiDB-lite"/>
    </source>
</evidence>
<dbReference type="GO" id="GO:0003723">
    <property type="term" value="F:RNA binding"/>
    <property type="evidence" value="ECO:0007669"/>
    <property type="project" value="UniProtKB-UniRule"/>
</dbReference>
<evidence type="ECO:0000256" key="2">
    <source>
        <dbReference type="ARBA" id="ARBA00022884"/>
    </source>
</evidence>
<keyword evidence="2 4" id="KW-0694">RNA-binding</keyword>
<feature type="compositionally biased region" description="Low complexity" evidence="5">
    <location>
        <begin position="152"/>
        <end position="162"/>
    </location>
</feature>
<feature type="region of interest" description="Disordered" evidence="5">
    <location>
        <begin position="149"/>
        <end position="177"/>
    </location>
</feature>
<comment type="similarity">
    <text evidence="1">Belongs to the RRM HNRPC family. RALY subfamily.</text>
</comment>
<dbReference type="InterPro" id="IPR035979">
    <property type="entry name" value="RBD_domain_sf"/>
</dbReference>
<keyword evidence="8" id="KW-1185">Reference proteome</keyword>
<protein>
    <submittedName>
        <fullName evidence="7">RALY RNA binding protein like</fullName>
    </submittedName>
</protein>
<dbReference type="SMART" id="SM00360">
    <property type="entry name" value="RRM"/>
    <property type="match status" value="1"/>
</dbReference>
<reference evidence="7" key="2">
    <citation type="submission" date="2025-08" db="UniProtKB">
        <authorList>
            <consortium name="Ensembl"/>
        </authorList>
    </citation>
    <scope>IDENTIFICATION</scope>
</reference>
<dbReference type="PANTHER" id="PTHR13968">
    <property type="entry name" value="HETEROGENEOUS NUCLEAR RIBONUCLEOPROTEIN"/>
    <property type="match status" value="1"/>
</dbReference>
<dbReference type="AlphaFoldDB" id="A0A3P8W492"/>
<dbReference type="Proteomes" id="UP000265120">
    <property type="component" value="Chromosome 20"/>
</dbReference>
<evidence type="ECO:0000256" key="1">
    <source>
        <dbReference type="ARBA" id="ARBA00008631"/>
    </source>
</evidence>
<organism evidence="7 8">
    <name type="scientific">Cynoglossus semilaevis</name>
    <name type="common">Tongue sole</name>
    <dbReference type="NCBI Taxonomy" id="244447"/>
    <lineage>
        <taxon>Eukaryota</taxon>
        <taxon>Metazoa</taxon>
        <taxon>Chordata</taxon>
        <taxon>Craniata</taxon>
        <taxon>Vertebrata</taxon>
        <taxon>Euteleostomi</taxon>
        <taxon>Actinopterygii</taxon>
        <taxon>Neopterygii</taxon>
        <taxon>Teleostei</taxon>
        <taxon>Neoteleostei</taxon>
        <taxon>Acanthomorphata</taxon>
        <taxon>Carangaria</taxon>
        <taxon>Pleuronectiformes</taxon>
        <taxon>Pleuronectoidei</taxon>
        <taxon>Cynoglossidae</taxon>
        <taxon>Cynoglossinae</taxon>
        <taxon>Cynoglossus</taxon>
    </lineage>
</organism>
<sequence length="274" mass="30010">MTGKTLTSNVTNKNDPRSLNSRVFIGNLNTAVVTKADIEVIFGKYGKIVGCSVHKGYAFVQYASERNARAAVGGENTRVIAGQSLDVNMAGEPKPYRSKIGSKRPLSSLYRLLEYHGRVVPPSRTVIPIKRSRLTVPSTRRVKTSFSLRACSSSSSSSSSSSRTFNTGSSTKGPKLRTDQLVTIKKELSHIKTKIDSLLGRLERFDGQHHTDTEVQRKQEEMCERLHGDRCGGVEVDGADDVEAGEMTDGGGDEFEDVATSDMVRRPSHFITVI</sequence>
<dbReference type="GeneTree" id="ENSGT00940000164239"/>
<dbReference type="PROSITE" id="PS50102">
    <property type="entry name" value="RRM"/>
    <property type="match status" value="1"/>
</dbReference>
<proteinExistence type="inferred from homology"/>
<reference evidence="7 8" key="1">
    <citation type="journal article" date="2014" name="Nat. Genet.">
        <title>Whole-genome sequence of a flatfish provides insights into ZW sex chromosome evolution and adaptation to a benthic lifestyle.</title>
        <authorList>
            <person name="Chen S."/>
            <person name="Zhang G."/>
            <person name="Shao C."/>
            <person name="Huang Q."/>
            <person name="Liu G."/>
            <person name="Zhang P."/>
            <person name="Song W."/>
            <person name="An N."/>
            <person name="Chalopin D."/>
            <person name="Volff J.N."/>
            <person name="Hong Y."/>
            <person name="Li Q."/>
            <person name="Sha Z."/>
            <person name="Zhou H."/>
            <person name="Xie M."/>
            <person name="Yu Q."/>
            <person name="Liu Y."/>
            <person name="Xiang H."/>
            <person name="Wang N."/>
            <person name="Wu K."/>
            <person name="Yang C."/>
            <person name="Zhou Q."/>
            <person name="Liao X."/>
            <person name="Yang L."/>
            <person name="Hu Q."/>
            <person name="Zhang J."/>
            <person name="Meng L."/>
            <person name="Jin L."/>
            <person name="Tian Y."/>
            <person name="Lian J."/>
            <person name="Yang J."/>
            <person name="Miao G."/>
            <person name="Liu S."/>
            <person name="Liang Z."/>
            <person name="Yan F."/>
            <person name="Li Y."/>
            <person name="Sun B."/>
            <person name="Zhang H."/>
            <person name="Zhang J."/>
            <person name="Zhu Y."/>
            <person name="Du M."/>
            <person name="Zhao Y."/>
            <person name="Schartl M."/>
            <person name="Tang Q."/>
            <person name="Wang J."/>
        </authorList>
    </citation>
    <scope>NUCLEOTIDE SEQUENCE</scope>
</reference>
<evidence type="ECO:0000259" key="6">
    <source>
        <dbReference type="PROSITE" id="PS50102"/>
    </source>
</evidence>
<evidence type="ECO:0000313" key="8">
    <source>
        <dbReference type="Proteomes" id="UP000265120"/>
    </source>
</evidence>
<dbReference type="FunFam" id="3.30.70.330:FF:000019">
    <property type="entry name" value="heterogeneous nuclear ribonucleoproteins C1/C2 isoform X1"/>
    <property type="match status" value="1"/>
</dbReference>
<dbReference type="SUPFAM" id="SSF54928">
    <property type="entry name" value="RNA-binding domain, RBD"/>
    <property type="match status" value="1"/>
</dbReference>
<feature type="compositionally biased region" description="Polar residues" evidence="5">
    <location>
        <begin position="163"/>
        <end position="172"/>
    </location>
</feature>
<dbReference type="InterPro" id="IPR051186">
    <property type="entry name" value="RRM_HNRPC/RALY_subfam"/>
</dbReference>
<dbReference type="Ensembl" id="ENSCSET00000022658.1">
    <property type="protein sequence ID" value="ENSCSEP00000022373.1"/>
    <property type="gene ID" value="ENSCSEG00000014237.1"/>
</dbReference>
<dbReference type="PIRSF" id="PIRSF037992">
    <property type="entry name" value="hnRNP-C_Raly"/>
    <property type="match status" value="1"/>
</dbReference>
<dbReference type="Gene3D" id="3.30.70.330">
    <property type="match status" value="1"/>
</dbReference>
<dbReference type="InterPro" id="IPR012677">
    <property type="entry name" value="Nucleotide-bd_a/b_plait_sf"/>
</dbReference>
<evidence type="ECO:0000256" key="4">
    <source>
        <dbReference type="PROSITE-ProRule" id="PRU00176"/>
    </source>
</evidence>
<dbReference type="PANTHER" id="PTHR13968:SF34">
    <property type="entry name" value="RNA-BINDING RALY-LIKE PROTEIN-RELATED"/>
    <property type="match status" value="1"/>
</dbReference>
<evidence type="ECO:0000256" key="3">
    <source>
        <dbReference type="ARBA" id="ARBA00023054"/>
    </source>
</evidence>
<feature type="domain" description="RRM" evidence="6">
    <location>
        <begin position="21"/>
        <end position="92"/>
    </location>
</feature>
<reference evidence="7" key="3">
    <citation type="submission" date="2025-09" db="UniProtKB">
        <authorList>
            <consortium name="Ensembl"/>
        </authorList>
    </citation>
    <scope>IDENTIFICATION</scope>
</reference>
<keyword evidence="3" id="KW-0175">Coiled coil</keyword>
<dbReference type="Pfam" id="PF00076">
    <property type="entry name" value="RRM_1"/>
    <property type="match status" value="1"/>
</dbReference>
<evidence type="ECO:0000313" key="7">
    <source>
        <dbReference type="Ensembl" id="ENSCSEP00000022373.1"/>
    </source>
</evidence>
<accession>A0A3P8W492</accession>
<dbReference type="InterPro" id="IPR000504">
    <property type="entry name" value="RRM_dom"/>
</dbReference>
<dbReference type="GO" id="GO:0005634">
    <property type="term" value="C:nucleus"/>
    <property type="evidence" value="ECO:0007669"/>
    <property type="project" value="TreeGrafter"/>
</dbReference>
<name>A0A3P8W492_CYNSE</name>
<dbReference type="InterPro" id="IPR017347">
    <property type="entry name" value="hnRNP_C"/>
</dbReference>